<evidence type="ECO:0000256" key="7">
    <source>
        <dbReference type="ARBA" id="ARBA00048328"/>
    </source>
</evidence>
<keyword evidence="11" id="KW-1185">Reference proteome</keyword>
<dbReference type="CDD" id="cd19165">
    <property type="entry name" value="HemeO"/>
    <property type="match status" value="1"/>
</dbReference>
<dbReference type="STRING" id="1544416.Cocul_00296"/>
<dbReference type="Proteomes" id="UP000050517">
    <property type="component" value="Unassembled WGS sequence"/>
</dbReference>
<comment type="caution">
    <text evidence="10">The sequence shown here is derived from an EMBL/GenBank/DDBJ whole genome shotgun (WGS) entry which is preliminary data.</text>
</comment>
<keyword evidence="4 9" id="KW-0479">Metal-binding</keyword>
<dbReference type="GO" id="GO:0006788">
    <property type="term" value="P:heme oxidation"/>
    <property type="evidence" value="ECO:0007669"/>
    <property type="project" value="InterPro"/>
</dbReference>
<dbReference type="SUPFAM" id="SSF48613">
    <property type="entry name" value="Heme oxygenase-like"/>
    <property type="match status" value="1"/>
</dbReference>
<proteinExistence type="inferred from homology"/>
<feature type="binding site" evidence="8">
    <location>
        <position position="138"/>
    </location>
    <ligand>
        <name>heme b</name>
        <dbReference type="ChEBI" id="CHEBI:60344"/>
    </ligand>
</feature>
<protein>
    <recommendedName>
        <fullName evidence="2">heme oxygenase (biliverdin-producing)</fullName>
        <ecNumber evidence="2">1.14.14.18</ecNumber>
    </recommendedName>
</protein>
<dbReference type="PRINTS" id="PR00088">
    <property type="entry name" value="HAEMOXYGNASE"/>
</dbReference>
<accession>A0A0Q1AER0</accession>
<dbReference type="InterPro" id="IPR002051">
    <property type="entry name" value="Haem_Oase"/>
</dbReference>
<dbReference type="InterPro" id="IPR018207">
    <property type="entry name" value="Haem_oxygenase_CS"/>
</dbReference>
<keyword evidence="3 8" id="KW-0349">Heme</keyword>
<dbReference type="AlphaFoldDB" id="A0A0Q1AER0"/>
<dbReference type="GO" id="GO:0006979">
    <property type="term" value="P:response to oxidative stress"/>
    <property type="evidence" value="ECO:0007669"/>
    <property type="project" value="TreeGrafter"/>
</dbReference>
<dbReference type="PROSITE" id="PS00593">
    <property type="entry name" value="HEME_OXYGENASE"/>
    <property type="match status" value="1"/>
</dbReference>
<dbReference type="PATRIC" id="fig|1544416.3.peg.300"/>
<keyword evidence="6 9" id="KW-0408">Iron</keyword>
<name>A0A0Q1AER0_9CORY</name>
<evidence type="ECO:0000256" key="6">
    <source>
        <dbReference type="ARBA" id="ARBA00023004"/>
    </source>
</evidence>
<dbReference type="PIRSF" id="PIRSF000343">
    <property type="entry name" value="Haem_Oase"/>
    <property type="match status" value="1"/>
</dbReference>
<dbReference type="PANTHER" id="PTHR10720">
    <property type="entry name" value="HEME OXYGENASE"/>
    <property type="match status" value="1"/>
</dbReference>
<gene>
    <name evidence="10" type="primary">hmuO</name>
    <name evidence="10" type="ORF">Cocul_00296</name>
</gene>
<dbReference type="OrthoDB" id="5493802at2"/>
<evidence type="ECO:0000256" key="4">
    <source>
        <dbReference type="ARBA" id="ARBA00022723"/>
    </source>
</evidence>
<feature type="binding site" description="axial binding residue" evidence="9">
    <location>
        <position position="23"/>
    </location>
    <ligand>
        <name>heme b</name>
        <dbReference type="ChEBI" id="CHEBI:60344"/>
    </ligand>
    <ligandPart>
        <name>Fe</name>
        <dbReference type="ChEBI" id="CHEBI:18248"/>
    </ligandPart>
</feature>
<dbReference type="Gene3D" id="1.20.910.10">
    <property type="entry name" value="Heme oxygenase-like"/>
    <property type="match status" value="1"/>
</dbReference>
<evidence type="ECO:0000256" key="1">
    <source>
        <dbReference type="ARBA" id="ARBA00006134"/>
    </source>
</evidence>
<evidence type="ECO:0000256" key="5">
    <source>
        <dbReference type="ARBA" id="ARBA00023002"/>
    </source>
</evidence>
<dbReference type="GO" id="GO:0042167">
    <property type="term" value="P:heme catabolic process"/>
    <property type="evidence" value="ECO:0007669"/>
    <property type="project" value="TreeGrafter"/>
</dbReference>
<reference evidence="10 11" key="1">
    <citation type="submission" date="2015-10" db="EMBL/GenBank/DDBJ databases">
        <title>Corynebacteirum lowii and Corynebacterium oculi species nova, derived from human clinical disease and and emended description of Corynebacterium mastiditis.</title>
        <authorList>
            <person name="Bernard K."/>
            <person name="Pacheco A.L."/>
            <person name="Mcdougall C."/>
            <person name="Burtx T."/>
            <person name="Weibe D."/>
            <person name="Tyler S."/>
            <person name="Olson A.B."/>
            <person name="Cnockaert M."/>
            <person name="Eguchi H."/>
            <person name="Kuwahara T."/>
            <person name="Nakayama-Imaohji H."/>
            <person name="Boudewijins M."/>
            <person name="Van Hoecke F."/>
            <person name="Bernier A.-M."/>
            <person name="Vandamme P."/>
        </authorList>
    </citation>
    <scope>NUCLEOTIDE SEQUENCE [LARGE SCALE GENOMIC DNA]</scope>
    <source>
        <strain evidence="10 11">NML 130210</strain>
    </source>
</reference>
<sequence length="223" mass="24958">MASVVLHNQNLSADLKTFTAVAHEEAESSTFMADLLAGKLSAAEFVRLQEQAWLFYSALEKAAHALADTERAGKIIDPRLDRAAALERDLTYLHGLGEGETGDWRERVVPLPATAAYVERLHRVYESLDEPRLVAHHYVRYLGDMSGGQVIATMMARHYGIAWEGLSFYRFAGIEKLKPYKDAYRANLNAMNFSEDERGVLLEEAAYAFVLNMNVFADLGRDA</sequence>
<dbReference type="InterPro" id="IPR016053">
    <property type="entry name" value="Haem_Oase-like"/>
</dbReference>
<dbReference type="PANTHER" id="PTHR10720:SF0">
    <property type="entry name" value="HEME OXYGENASE"/>
    <property type="match status" value="1"/>
</dbReference>
<dbReference type="GO" id="GO:0046872">
    <property type="term" value="F:metal ion binding"/>
    <property type="evidence" value="ECO:0007669"/>
    <property type="project" value="UniProtKB-KW"/>
</dbReference>
<dbReference type="EMBL" id="LKST01000001">
    <property type="protein sequence ID" value="KQB85158.1"/>
    <property type="molecule type" value="Genomic_DNA"/>
</dbReference>
<dbReference type="GO" id="GO:0020037">
    <property type="term" value="F:heme binding"/>
    <property type="evidence" value="ECO:0007669"/>
    <property type="project" value="TreeGrafter"/>
</dbReference>
<evidence type="ECO:0000256" key="9">
    <source>
        <dbReference type="PIRSR" id="PIRSR000343-2"/>
    </source>
</evidence>
<dbReference type="InterPro" id="IPR016084">
    <property type="entry name" value="Haem_Oase-like_multi-hlx"/>
</dbReference>
<dbReference type="GO" id="GO:0004392">
    <property type="term" value="F:heme oxygenase (decyclizing) activity"/>
    <property type="evidence" value="ECO:0007669"/>
    <property type="project" value="UniProtKB-EC"/>
</dbReference>
<feature type="binding site" evidence="8">
    <location>
        <position position="185"/>
    </location>
    <ligand>
        <name>heme b</name>
        <dbReference type="ChEBI" id="CHEBI:60344"/>
    </ligand>
</feature>
<evidence type="ECO:0000313" key="10">
    <source>
        <dbReference type="EMBL" id="KQB85158.1"/>
    </source>
</evidence>
<comment type="similarity">
    <text evidence="1">Belongs to the heme oxygenase family.</text>
</comment>
<feature type="binding site" evidence="8">
    <location>
        <position position="16"/>
    </location>
    <ligand>
        <name>heme b</name>
        <dbReference type="ChEBI" id="CHEBI:60344"/>
    </ligand>
</feature>
<dbReference type="EC" id="1.14.14.18" evidence="2"/>
<dbReference type="RefSeq" id="WP_055121527.1">
    <property type="nucleotide sequence ID" value="NZ_LKST01000001.1"/>
</dbReference>
<comment type="catalytic activity">
    <reaction evidence="7">
        <text>heme b + 3 reduced [NADPH--hemoprotein reductase] + 3 O2 = biliverdin IXalpha + CO + Fe(2+) + 3 oxidized [NADPH--hemoprotein reductase] + 3 H2O + H(+)</text>
        <dbReference type="Rhea" id="RHEA:21764"/>
        <dbReference type="Rhea" id="RHEA-COMP:11964"/>
        <dbReference type="Rhea" id="RHEA-COMP:11965"/>
        <dbReference type="ChEBI" id="CHEBI:15377"/>
        <dbReference type="ChEBI" id="CHEBI:15378"/>
        <dbReference type="ChEBI" id="CHEBI:15379"/>
        <dbReference type="ChEBI" id="CHEBI:17245"/>
        <dbReference type="ChEBI" id="CHEBI:29033"/>
        <dbReference type="ChEBI" id="CHEBI:57618"/>
        <dbReference type="ChEBI" id="CHEBI:57991"/>
        <dbReference type="ChEBI" id="CHEBI:58210"/>
        <dbReference type="ChEBI" id="CHEBI:60344"/>
        <dbReference type="EC" id="1.14.14.18"/>
    </reaction>
</comment>
<organism evidence="10 11">
    <name type="scientific">Corynebacterium oculi</name>
    <dbReference type="NCBI Taxonomy" id="1544416"/>
    <lineage>
        <taxon>Bacteria</taxon>
        <taxon>Bacillati</taxon>
        <taxon>Actinomycetota</taxon>
        <taxon>Actinomycetes</taxon>
        <taxon>Mycobacteriales</taxon>
        <taxon>Corynebacteriaceae</taxon>
        <taxon>Corynebacterium</taxon>
    </lineage>
</organism>
<dbReference type="Pfam" id="PF01126">
    <property type="entry name" value="Heme_oxygenase"/>
    <property type="match status" value="1"/>
</dbReference>
<evidence type="ECO:0000256" key="3">
    <source>
        <dbReference type="ARBA" id="ARBA00022617"/>
    </source>
</evidence>
<evidence type="ECO:0000256" key="2">
    <source>
        <dbReference type="ARBA" id="ARBA00012360"/>
    </source>
</evidence>
<keyword evidence="5 10" id="KW-0560">Oxidoreductase</keyword>
<evidence type="ECO:0000313" key="11">
    <source>
        <dbReference type="Proteomes" id="UP000050517"/>
    </source>
</evidence>
<evidence type="ECO:0000256" key="8">
    <source>
        <dbReference type="PIRSR" id="PIRSR000343-1"/>
    </source>
</evidence>